<organism evidence="1 2">
    <name type="scientific">Paenibacillus sediminis</name>
    <dbReference type="NCBI Taxonomy" id="664909"/>
    <lineage>
        <taxon>Bacteria</taxon>
        <taxon>Bacillati</taxon>
        <taxon>Bacillota</taxon>
        <taxon>Bacilli</taxon>
        <taxon>Bacillales</taxon>
        <taxon>Paenibacillaceae</taxon>
        <taxon>Paenibacillus</taxon>
    </lineage>
</organism>
<evidence type="ECO:0000313" key="2">
    <source>
        <dbReference type="Proteomes" id="UP001519273"/>
    </source>
</evidence>
<gene>
    <name evidence="1" type="ORF">J2Z20_003540</name>
</gene>
<proteinExistence type="predicted"/>
<name>A0ABS4H7T7_9BACL</name>
<dbReference type="InterPro" id="IPR014852">
    <property type="entry name" value="YwhD"/>
</dbReference>
<protein>
    <recommendedName>
        <fullName evidence="3">YwhD family protein</fullName>
    </recommendedName>
</protein>
<evidence type="ECO:0008006" key="3">
    <source>
        <dbReference type="Google" id="ProtNLM"/>
    </source>
</evidence>
<comment type="caution">
    <text evidence="1">The sequence shown here is derived from an EMBL/GenBank/DDBJ whole genome shotgun (WGS) entry which is preliminary data.</text>
</comment>
<dbReference type="Proteomes" id="UP001519273">
    <property type="component" value="Unassembled WGS sequence"/>
</dbReference>
<keyword evidence="2" id="KW-1185">Reference proteome</keyword>
<reference evidence="1 2" key="1">
    <citation type="submission" date="2021-03" db="EMBL/GenBank/DDBJ databases">
        <title>Genomic Encyclopedia of Type Strains, Phase IV (KMG-IV): sequencing the most valuable type-strain genomes for metagenomic binning, comparative biology and taxonomic classification.</title>
        <authorList>
            <person name="Goeker M."/>
        </authorList>
    </citation>
    <scope>NUCLEOTIDE SEQUENCE [LARGE SCALE GENOMIC DNA]</scope>
    <source>
        <strain evidence="1 2">DSM 23491</strain>
    </source>
</reference>
<accession>A0ABS4H7T7</accession>
<evidence type="ECO:0000313" key="1">
    <source>
        <dbReference type="EMBL" id="MBP1938600.1"/>
    </source>
</evidence>
<dbReference type="EMBL" id="JAGGKP010000018">
    <property type="protein sequence ID" value="MBP1938600.1"/>
    <property type="molecule type" value="Genomic_DNA"/>
</dbReference>
<dbReference type="Pfam" id="PF08741">
    <property type="entry name" value="YwhD"/>
    <property type="match status" value="1"/>
</dbReference>
<dbReference type="RefSeq" id="WP_209853230.1">
    <property type="nucleotide sequence ID" value="NZ_CBCRVE010000018.1"/>
</dbReference>
<sequence length="170" mass="19052">MDNTQKPAKKQLALNIVSSNEKSKHKGFGAGSIDLNNVSPVIIDRGEAKIDIGAMHAKSKVERGIKFSTNREDVPNGRQVWVVWVAVDRTAEGQFYGGATACEMLIDEEAKRGWKILADHVNKLDYAVKRRIMLDDLGPEEKKALKNLLISHNETWWEHSSDELKNALES</sequence>